<dbReference type="AlphaFoldDB" id="A0A1Z4JPB7"/>
<keyword evidence="3" id="KW-1185">Reference proteome</keyword>
<dbReference type="InterPro" id="IPR010982">
    <property type="entry name" value="Lambda_DNA-bd_dom_sf"/>
</dbReference>
<dbReference type="SUPFAM" id="SSF47413">
    <property type="entry name" value="lambda repressor-like DNA-binding domains"/>
    <property type="match status" value="1"/>
</dbReference>
<gene>
    <name evidence="2" type="ORF">NIES2135_54230</name>
</gene>
<dbReference type="Pfam" id="PF01381">
    <property type="entry name" value="HTH_3"/>
    <property type="match status" value="1"/>
</dbReference>
<protein>
    <submittedName>
        <fullName evidence="2">XRE family transcriptional regulator</fullName>
    </submittedName>
</protein>
<dbReference type="EMBL" id="AP018203">
    <property type="protein sequence ID" value="BAY58550.1"/>
    <property type="molecule type" value="Genomic_DNA"/>
</dbReference>
<dbReference type="CDD" id="cd00093">
    <property type="entry name" value="HTH_XRE"/>
    <property type="match status" value="1"/>
</dbReference>
<evidence type="ECO:0000313" key="3">
    <source>
        <dbReference type="Proteomes" id="UP000217895"/>
    </source>
</evidence>
<accession>A0A1Z4JPB7</accession>
<dbReference type="PROSITE" id="PS50943">
    <property type="entry name" value="HTH_CROC1"/>
    <property type="match status" value="1"/>
</dbReference>
<name>A0A1Z4JPB7_LEPBY</name>
<evidence type="ECO:0000313" key="2">
    <source>
        <dbReference type="EMBL" id="BAY58550.1"/>
    </source>
</evidence>
<dbReference type="Proteomes" id="UP000217895">
    <property type="component" value="Chromosome"/>
</dbReference>
<dbReference type="Gene3D" id="1.10.260.40">
    <property type="entry name" value="lambda repressor-like DNA-binding domains"/>
    <property type="match status" value="1"/>
</dbReference>
<dbReference type="InterPro" id="IPR001387">
    <property type="entry name" value="Cro/C1-type_HTH"/>
</dbReference>
<evidence type="ECO:0000259" key="1">
    <source>
        <dbReference type="PROSITE" id="PS50943"/>
    </source>
</evidence>
<sequence>MKNNEEITPAGLRTRAGLTQRQVAERLNKRVQTISDWERGTRRPQLTFSETILLMKLYQCSLEDLSIAFDRINPDEIN</sequence>
<dbReference type="GO" id="GO:0003677">
    <property type="term" value="F:DNA binding"/>
    <property type="evidence" value="ECO:0007669"/>
    <property type="project" value="InterPro"/>
</dbReference>
<reference evidence="2 3" key="1">
    <citation type="submission" date="2017-06" db="EMBL/GenBank/DDBJ databases">
        <title>Genome sequencing of cyanobaciteial culture collection at National Institute for Environmental Studies (NIES).</title>
        <authorList>
            <person name="Hirose Y."/>
            <person name="Shimura Y."/>
            <person name="Fujisawa T."/>
            <person name="Nakamura Y."/>
            <person name="Kawachi M."/>
        </authorList>
    </citation>
    <scope>NUCLEOTIDE SEQUENCE [LARGE SCALE GENOMIC DNA]</scope>
    <source>
        <strain evidence="2 3">NIES-2135</strain>
    </source>
</reference>
<dbReference type="SMART" id="SM00530">
    <property type="entry name" value="HTH_XRE"/>
    <property type="match status" value="1"/>
</dbReference>
<feature type="domain" description="HTH cro/C1-type" evidence="1">
    <location>
        <begin position="12"/>
        <end position="65"/>
    </location>
</feature>
<organism evidence="2 3">
    <name type="scientific">Leptolyngbya boryana NIES-2135</name>
    <dbReference type="NCBI Taxonomy" id="1973484"/>
    <lineage>
        <taxon>Bacteria</taxon>
        <taxon>Bacillati</taxon>
        <taxon>Cyanobacteriota</taxon>
        <taxon>Cyanophyceae</taxon>
        <taxon>Leptolyngbyales</taxon>
        <taxon>Leptolyngbyaceae</taxon>
        <taxon>Leptolyngbya group</taxon>
        <taxon>Leptolyngbya</taxon>
    </lineage>
</organism>
<proteinExistence type="predicted"/>